<evidence type="ECO:0000313" key="5">
    <source>
        <dbReference type="Proteomes" id="UP000570595"/>
    </source>
</evidence>
<evidence type="ECO:0000256" key="2">
    <source>
        <dbReference type="SAM" id="SignalP"/>
    </source>
</evidence>
<feature type="compositionally biased region" description="Basic and acidic residues" evidence="1">
    <location>
        <begin position="89"/>
        <end position="103"/>
    </location>
</feature>
<comment type="caution">
    <text evidence="3">The sequence shown here is derived from an EMBL/GenBank/DDBJ whole genome shotgun (WGS) entry which is preliminary data.</text>
</comment>
<dbReference type="AlphaFoldDB" id="A0A7J6LPR2"/>
<feature type="compositionally biased region" description="Low complexity" evidence="1">
    <location>
        <begin position="151"/>
        <end position="164"/>
    </location>
</feature>
<dbReference type="Proteomes" id="UP000570595">
    <property type="component" value="Unassembled WGS sequence"/>
</dbReference>
<feature type="compositionally biased region" description="Acidic residues" evidence="1">
    <location>
        <begin position="139"/>
        <end position="150"/>
    </location>
</feature>
<organism evidence="3 5">
    <name type="scientific">Perkinsus olseni</name>
    <name type="common">Perkinsus atlanticus</name>
    <dbReference type="NCBI Taxonomy" id="32597"/>
    <lineage>
        <taxon>Eukaryota</taxon>
        <taxon>Sar</taxon>
        <taxon>Alveolata</taxon>
        <taxon>Perkinsozoa</taxon>
        <taxon>Perkinsea</taxon>
        <taxon>Perkinsida</taxon>
        <taxon>Perkinsidae</taxon>
        <taxon>Perkinsus</taxon>
    </lineage>
</organism>
<reference evidence="5 6" key="1">
    <citation type="submission" date="2020-04" db="EMBL/GenBank/DDBJ databases">
        <title>Perkinsus olseni comparative genomics.</title>
        <authorList>
            <person name="Bogema D.R."/>
        </authorList>
    </citation>
    <scope>NUCLEOTIDE SEQUENCE [LARGE SCALE GENOMIC DNA]</scope>
    <source>
        <strain evidence="3">ATCC PRA-179</strain>
        <strain evidence="4">ATCC PRA-31</strain>
    </source>
</reference>
<evidence type="ECO:0000313" key="3">
    <source>
        <dbReference type="EMBL" id="KAF4661194.1"/>
    </source>
</evidence>
<evidence type="ECO:0000256" key="1">
    <source>
        <dbReference type="SAM" id="MobiDB-lite"/>
    </source>
</evidence>
<evidence type="ECO:0000313" key="4">
    <source>
        <dbReference type="EMBL" id="KAF4666448.1"/>
    </source>
</evidence>
<keyword evidence="2" id="KW-0732">Signal</keyword>
<sequence>MRVIQSIPAALAIFAVSQAEGIKTYQSSTDDDGDDSGVANSTSQYEEVDNDASDDMDWGSDLDGYAKDDFDEGDTQQEVNAKHVAWKKKAAEKETKRLEERKQWQASFANKTQEVTESLDFPNDVPPVPELDSAREASDDAENDSSEDGTDSAPSPGGTTPGSGDSDGDAGDDQAAGENPPAEGREVDEGGVEATPSESYIQEAAPVSSNSTVEATDRSFHEGPKASQTGRSAPKNKHHPAKAAKANSFVDLDVMHPLVSDGAMIKHAQKVLKGFEVLQDRVHKLGQLANF</sequence>
<feature type="region of interest" description="Disordered" evidence="1">
    <location>
        <begin position="24"/>
        <end position="244"/>
    </location>
</feature>
<evidence type="ECO:0000313" key="6">
    <source>
        <dbReference type="Proteomes" id="UP000572268"/>
    </source>
</evidence>
<feature type="compositionally biased region" description="Polar residues" evidence="1">
    <location>
        <begin position="104"/>
        <end position="116"/>
    </location>
</feature>
<protein>
    <submittedName>
        <fullName evidence="3">Uncharacterized protein</fullName>
    </submittedName>
</protein>
<feature type="signal peptide" evidence="2">
    <location>
        <begin position="1"/>
        <end position="19"/>
    </location>
</feature>
<accession>A0A7J6LPR2</accession>
<dbReference type="EMBL" id="JABANN010000205">
    <property type="protein sequence ID" value="KAF4666448.1"/>
    <property type="molecule type" value="Genomic_DNA"/>
</dbReference>
<dbReference type="OrthoDB" id="442586at2759"/>
<dbReference type="Proteomes" id="UP000572268">
    <property type="component" value="Unassembled WGS sequence"/>
</dbReference>
<gene>
    <name evidence="4" type="ORF">FOL46_003088</name>
    <name evidence="3" type="ORF">FOZ61_003461</name>
</gene>
<proteinExistence type="predicted"/>
<dbReference type="EMBL" id="JABAHT010000206">
    <property type="protein sequence ID" value="KAF4661194.1"/>
    <property type="molecule type" value="Genomic_DNA"/>
</dbReference>
<feature type="compositionally biased region" description="Acidic residues" evidence="1">
    <location>
        <begin position="46"/>
        <end position="60"/>
    </location>
</feature>
<feature type="compositionally biased region" description="Basic and acidic residues" evidence="1">
    <location>
        <begin position="215"/>
        <end position="224"/>
    </location>
</feature>
<feature type="chain" id="PRO_5036205464" evidence="2">
    <location>
        <begin position="20"/>
        <end position="291"/>
    </location>
</feature>
<name>A0A7J6LPR2_PEROL</name>